<keyword evidence="4 8" id="KW-0732">Signal</keyword>
<proteinExistence type="inferred from homology"/>
<dbReference type="InterPro" id="IPR010510">
    <property type="entry name" value="FGF1-bd"/>
</dbReference>
<comment type="subcellular location">
    <subcellularLocation>
        <location evidence="1">Secreted</location>
    </subcellularLocation>
</comment>
<feature type="compositionally biased region" description="Low complexity" evidence="7">
    <location>
        <begin position="168"/>
        <end position="179"/>
    </location>
</feature>
<evidence type="ECO:0000256" key="5">
    <source>
        <dbReference type="ARBA" id="ARBA00023157"/>
    </source>
</evidence>
<name>A0AAV7WP30_PLEWA</name>
<dbReference type="GO" id="GO:0007267">
    <property type="term" value="P:cell-cell signaling"/>
    <property type="evidence" value="ECO:0007669"/>
    <property type="project" value="TreeGrafter"/>
</dbReference>
<accession>A0AAV7WP30</accession>
<gene>
    <name evidence="9" type="ORF">NDU88_001892</name>
</gene>
<organism evidence="9 10">
    <name type="scientific">Pleurodeles waltl</name>
    <name type="common">Iberian ribbed newt</name>
    <dbReference type="NCBI Taxonomy" id="8319"/>
    <lineage>
        <taxon>Eukaryota</taxon>
        <taxon>Metazoa</taxon>
        <taxon>Chordata</taxon>
        <taxon>Craniata</taxon>
        <taxon>Vertebrata</taxon>
        <taxon>Euteleostomi</taxon>
        <taxon>Amphibia</taxon>
        <taxon>Batrachia</taxon>
        <taxon>Caudata</taxon>
        <taxon>Salamandroidea</taxon>
        <taxon>Salamandridae</taxon>
        <taxon>Pleurodelinae</taxon>
        <taxon>Pleurodeles</taxon>
    </lineage>
</organism>
<dbReference type="Proteomes" id="UP001066276">
    <property type="component" value="Chromosome 1_1"/>
</dbReference>
<dbReference type="AlphaFoldDB" id="A0AAV7WP30"/>
<protein>
    <recommendedName>
        <fullName evidence="11">Fibroblast growth factor-binding protein 1</fullName>
    </recommendedName>
</protein>
<dbReference type="EMBL" id="JANPWB010000001">
    <property type="protein sequence ID" value="KAJ1214268.1"/>
    <property type="molecule type" value="Genomic_DNA"/>
</dbReference>
<comment type="similarity">
    <text evidence="2">Belongs to the fibroblast growth factor-binding protein family.</text>
</comment>
<feature type="chain" id="PRO_5043742613" description="Fibroblast growth factor-binding protein 1" evidence="8">
    <location>
        <begin position="26"/>
        <end position="250"/>
    </location>
</feature>
<dbReference type="GO" id="GO:0019838">
    <property type="term" value="F:growth factor binding"/>
    <property type="evidence" value="ECO:0007669"/>
    <property type="project" value="UniProtKB-KW"/>
</dbReference>
<dbReference type="PANTHER" id="PTHR15258:SF2">
    <property type="entry name" value="FIBROBLAST GROWTH FACTOR-BINDING PROTEIN 1"/>
    <property type="match status" value="1"/>
</dbReference>
<dbReference type="PANTHER" id="PTHR15258">
    <property type="entry name" value="FGF BINDING PROTEIN-RELATED"/>
    <property type="match status" value="1"/>
</dbReference>
<keyword evidence="6" id="KW-0340">Growth factor binding</keyword>
<sequence>METKRLGLVCVVLLVSQLLLTECNAQDEGKTEKKGKGNSRGGGENQKGGKKEENKQSGPPQSEKGQKSKGGKGSSPQGKFTTKDKSECTWAVSEADTVSLRVECLKGGDSYWCEFAGTPSSCPQYAANQKNYWKQIARALKKQKNLCQDPKAVLKSKECKKGPKEAHLSLLSSSLAEAAPGEQKKNNSGKKSPHPSPTTAEVNPDAGTSSKECVEDVEGVDQKKVAEEYCGESWSSLCTFFFSMLQNKKC</sequence>
<evidence type="ECO:0000256" key="6">
    <source>
        <dbReference type="ARBA" id="ARBA00023183"/>
    </source>
</evidence>
<feature type="compositionally biased region" description="Basic and acidic residues" evidence="7">
    <location>
        <begin position="158"/>
        <end position="167"/>
    </location>
</feature>
<evidence type="ECO:0000256" key="1">
    <source>
        <dbReference type="ARBA" id="ARBA00004613"/>
    </source>
</evidence>
<evidence type="ECO:0000256" key="8">
    <source>
        <dbReference type="SAM" id="SignalP"/>
    </source>
</evidence>
<evidence type="ECO:0000256" key="2">
    <source>
        <dbReference type="ARBA" id="ARBA00008326"/>
    </source>
</evidence>
<keyword evidence="10" id="KW-1185">Reference proteome</keyword>
<keyword evidence="5" id="KW-1015">Disulfide bond</keyword>
<feature type="signal peptide" evidence="8">
    <location>
        <begin position="1"/>
        <end position="25"/>
    </location>
</feature>
<feature type="compositionally biased region" description="Polar residues" evidence="7">
    <location>
        <begin position="197"/>
        <end position="211"/>
    </location>
</feature>
<evidence type="ECO:0000256" key="4">
    <source>
        <dbReference type="ARBA" id="ARBA00022729"/>
    </source>
</evidence>
<dbReference type="GO" id="GO:0005576">
    <property type="term" value="C:extracellular region"/>
    <property type="evidence" value="ECO:0007669"/>
    <property type="project" value="UniProtKB-SubCell"/>
</dbReference>
<dbReference type="Pfam" id="PF06473">
    <property type="entry name" value="FGF-BP1"/>
    <property type="match status" value="1"/>
</dbReference>
<evidence type="ECO:0000313" key="9">
    <source>
        <dbReference type="EMBL" id="KAJ1214268.1"/>
    </source>
</evidence>
<keyword evidence="3" id="KW-0964">Secreted</keyword>
<reference evidence="9" key="1">
    <citation type="journal article" date="2022" name="bioRxiv">
        <title>Sequencing and chromosome-scale assembly of the giantPleurodeles waltlgenome.</title>
        <authorList>
            <person name="Brown T."/>
            <person name="Elewa A."/>
            <person name="Iarovenko S."/>
            <person name="Subramanian E."/>
            <person name="Araus A.J."/>
            <person name="Petzold A."/>
            <person name="Susuki M."/>
            <person name="Suzuki K.-i.T."/>
            <person name="Hayashi T."/>
            <person name="Toyoda A."/>
            <person name="Oliveira C."/>
            <person name="Osipova E."/>
            <person name="Leigh N.D."/>
            <person name="Simon A."/>
            <person name="Yun M.H."/>
        </authorList>
    </citation>
    <scope>NUCLEOTIDE SEQUENCE</scope>
    <source>
        <strain evidence="9">20211129_DDA</strain>
        <tissue evidence="9">Liver</tissue>
    </source>
</reference>
<evidence type="ECO:0000313" key="10">
    <source>
        <dbReference type="Proteomes" id="UP001066276"/>
    </source>
</evidence>
<evidence type="ECO:0008006" key="11">
    <source>
        <dbReference type="Google" id="ProtNLM"/>
    </source>
</evidence>
<comment type="caution">
    <text evidence="9">The sequence shown here is derived from an EMBL/GenBank/DDBJ whole genome shotgun (WGS) entry which is preliminary data.</text>
</comment>
<feature type="region of interest" description="Disordered" evidence="7">
    <location>
        <begin position="26"/>
        <end position="87"/>
    </location>
</feature>
<feature type="region of interest" description="Disordered" evidence="7">
    <location>
        <begin position="158"/>
        <end position="218"/>
    </location>
</feature>
<evidence type="ECO:0000256" key="7">
    <source>
        <dbReference type="SAM" id="MobiDB-lite"/>
    </source>
</evidence>
<evidence type="ECO:0000256" key="3">
    <source>
        <dbReference type="ARBA" id="ARBA00022525"/>
    </source>
</evidence>